<dbReference type="CDD" id="cd02440">
    <property type="entry name" value="AdoMet_MTases"/>
    <property type="match status" value="1"/>
</dbReference>
<evidence type="ECO:0000259" key="2">
    <source>
        <dbReference type="Pfam" id="PF08241"/>
    </source>
</evidence>
<reference evidence="3" key="1">
    <citation type="submission" date="2023-03" db="EMBL/GenBank/DDBJ databases">
        <title>Actinorhabdospora filicis NBRC 111898.</title>
        <authorList>
            <person name="Ichikawa N."/>
            <person name="Sato H."/>
            <person name="Tonouchi N."/>
        </authorList>
    </citation>
    <scope>NUCLEOTIDE SEQUENCE</scope>
    <source>
        <strain evidence="3">NBRC 111898</strain>
    </source>
</reference>
<dbReference type="Pfam" id="PF08241">
    <property type="entry name" value="Methyltransf_11"/>
    <property type="match status" value="1"/>
</dbReference>
<sequence length="276" mass="29239">MGKARGRENPYPPHAPLRQTPPMPTTHPWRLFDRLAPVYDTVLPFFAAAGREFMAVLDPSPKTRFLDLGCGLGALTGPALDRGCEVTAVDAAPAMVAGLAAAHPAARALVGDAQALDLPEKSFDLVGAAFVVHLLPEPARAVAEAHRVLAPGGRFAMSGHAPVTTEAPGNLAHEMDALFGEFAEYLPPEGGMGAPVDPVDALTTAGFTGVTSTAVDFTVAVPDGDALWRWCLGHGYRAFIDDLPKSRQREFGERMRALHRPGAVIRRGLAVVTGKR</sequence>
<dbReference type="PANTHER" id="PTHR43591">
    <property type="entry name" value="METHYLTRANSFERASE"/>
    <property type="match status" value="1"/>
</dbReference>
<feature type="compositionally biased region" description="Pro residues" evidence="1">
    <location>
        <begin position="10"/>
        <end position="24"/>
    </location>
</feature>
<organism evidence="3 4">
    <name type="scientific">Actinorhabdospora filicis</name>
    <dbReference type="NCBI Taxonomy" id="1785913"/>
    <lineage>
        <taxon>Bacteria</taxon>
        <taxon>Bacillati</taxon>
        <taxon>Actinomycetota</taxon>
        <taxon>Actinomycetes</taxon>
        <taxon>Micromonosporales</taxon>
        <taxon>Micromonosporaceae</taxon>
        <taxon>Actinorhabdospora</taxon>
    </lineage>
</organism>
<evidence type="ECO:0000256" key="1">
    <source>
        <dbReference type="SAM" id="MobiDB-lite"/>
    </source>
</evidence>
<name>A0A9W6SHM0_9ACTN</name>
<accession>A0A9W6SHM0</accession>
<comment type="caution">
    <text evidence="3">The sequence shown here is derived from an EMBL/GenBank/DDBJ whole genome shotgun (WGS) entry which is preliminary data.</text>
</comment>
<dbReference type="PANTHER" id="PTHR43591:SF24">
    <property type="entry name" value="2-METHOXY-6-POLYPRENYL-1,4-BENZOQUINOL METHYLASE, MITOCHONDRIAL"/>
    <property type="match status" value="1"/>
</dbReference>
<dbReference type="EMBL" id="BSTX01000001">
    <property type="protein sequence ID" value="GLZ77294.1"/>
    <property type="molecule type" value="Genomic_DNA"/>
</dbReference>
<keyword evidence="4" id="KW-1185">Reference proteome</keyword>
<dbReference type="GO" id="GO:0008757">
    <property type="term" value="F:S-adenosylmethionine-dependent methyltransferase activity"/>
    <property type="evidence" value="ECO:0007669"/>
    <property type="project" value="InterPro"/>
</dbReference>
<dbReference type="AlphaFoldDB" id="A0A9W6SHM0"/>
<feature type="domain" description="Methyltransferase type 11" evidence="2">
    <location>
        <begin position="66"/>
        <end position="156"/>
    </location>
</feature>
<dbReference type="InterPro" id="IPR013216">
    <property type="entry name" value="Methyltransf_11"/>
</dbReference>
<dbReference type="Gene3D" id="3.40.50.150">
    <property type="entry name" value="Vaccinia Virus protein VP39"/>
    <property type="match status" value="1"/>
</dbReference>
<protein>
    <recommendedName>
        <fullName evidence="2">Methyltransferase type 11 domain-containing protein</fullName>
    </recommendedName>
</protein>
<gene>
    <name evidence="3" type="ORF">Afil01_21010</name>
</gene>
<proteinExistence type="predicted"/>
<evidence type="ECO:0000313" key="3">
    <source>
        <dbReference type="EMBL" id="GLZ77294.1"/>
    </source>
</evidence>
<dbReference type="InterPro" id="IPR029063">
    <property type="entry name" value="SAM-dependent_MTases_sf"/>
</dbReference>
<feature type="region of interest" description="Disordered" evidence="1">
    <location>
        <begin position="1"/>
        <end position="24"/>
    </location>
</feature>
<dbReference type="Proteomes" id="UP001165079">
    <property type="component" value="Unassembled WGS sequence"/>
</dbReference>
<dbReference type="SUPFAM" id="SSF53335">
    <property type="entry name" value="S-adenosyl-L-methionine-dependent methyltransferases"/>
    <property type="match status" value="1"/>
</dbReference>
<evidence type="ECO:0000313" key="4">
    <source>
        <dbReference type="Proteomes" id="UP001165079"/>
    </source>
</evidence>